<dbReference type="InterPro" id="IPR010281">
    <property type="entry name" value="DUF885"/>
</dbReference>
<dbReference type="Pfam" id="PF05960">
    <property type="entry name" value="DUF885"/>
    <property type="match status" value="1"/>
</dbReference>
<feature type="chain" id="PRO_5012568575" evidence="1">
    <location>
        <begin position="18"/>
        <end position="608"/>
    </location>
</feature>
<evidence type="ECO:0000313" key="2">
    <source>
        <dbReference type="EMBL" id="SIP97713.1"/>
    </source>
</evidence>
<sequence length="608" mass="68289">MSLRPLILPLAVSLALASAGCATLPASESGTMPSASSSTAPATDKAAQLDKLYAEYWEEVLKMNPVQATFQGDNRYNDQMPNFYTKAFRDEARAFTQRWLSRVEAIGPDGLQGQDLVSYEIFVNEAKDGLAGERFPGWMMPVNQMGSIVTYAAMLGSGTGAQPFKTVKDYDNWLARGGQFPVLVDSAIDNMREGMRAGVVQPRALMVKVVPQIDALLKPKAEDTLFWGPIQSMPADFSAADKARLTDAYRTMINGGMLPSFKKLRDFINNEYLPATRQSVGMDKLPDGADWYAFNVRQTTTTNLTPAEIHQIGLDEVARIHGDIRQVMKDVGFKGSLQEFFTFMRTDKRFEYASEEELLKHYRGLEAKIDQRVREQFSLLPKAGFEIRPVEAYRAKSAAGGSYQGPSEDGTRPGIFYVNTYDLPTRKRWDAEDLYLHEAVPGHHFQIALQQELKGLPAFRRFGGQTAYIEGWGLYAESLGKALGVYTDPYDYFGYKQNELWRAIRLVTDTGLHSKNWTREQVIKYMLDNSAESETQATAEAERYIAWPGQALAYKIGELKMQELKKRAQAKLGERFDPREFHAEVLKDGSLPLDVLEAKIDRWIASKG</sequence>
<evidence type="ECO:0000256" key="1">
    <source>
        <dbReference type="SAM" id="SignalP"/>
    </source>
</evidence>
<dbReference type="STRING" id="1604334.SAMN05421546_0441"/>
<dbReference type="PANTHER" id="PTHR33361">
    <property type="entry name" value="GLR0591 PROTEIN"/>
    <property type="match status" value="1"/>
</dbReference>
<keyword evidence="3" id="KW-1185">Reference proteome</keyword>
<accession>A0A1N6P093</accession>
<dbReference type="RefSeq" id="WP_076584823.1">
    <property type="nucleotide sequence ID" value="NZ_FTLW01000001.1"/>
</dbReference>
<name>A0A1N6P093_9GAMM</name>
<dbReference type="AlphaFoldDB" id="A0A1N6P093"/>
<evidence type="ECO:0000313" key="3">
    <source>
        <dbReference type="Proteomes" id="UP000241788"/>
    </source>
</evidence>
<feature type="signal peptide" evidence="1">
    <location>
        <begin position="1"/>
        <end position="17"/>
    </location>
</feature>
<reference evidence="3" key="1">
    <citation type="submission" date="2017-01" db="EMBL/GenBank/DDBJ databases">
        <authorList>
            <person name="Varghese N."/>
            <person name="Submissions S."/>
        </authorList>
    </citation>
    <scope>NUCLEOTIDE SEQUENCE [LARGE SCALE GENOMIC DNA]</scope>
    <source>
        <strain evidence="3">UM1</strain>
    </source>
</reference>
<organism evidence="2 3">
    <name type="scientific">Solilutibacter tolerans</name>
    <dbReference type="NCBI Taxonomy" id="1604334"/>
    <lineage>
        <taxon>Bacteria</taxon>
        <taxon>Pseudomonadati</taxon>
        <taxon>Pseudomonadota</taxon>
        <taxon>Gammaproteobacteria</taxon>
        <taxon>Lysobacterales</taxon>
        <taxon>Lysobacteraceae</taxon>
        <taxon>Solilutibacter</taxon>
    </lineage>
</organism>
<gene>
    <name evidence="2" type="ORF">SAMN05421546_0441</name>
</gene>
<dbReference type="PROSITE" id="PS51257">
    <property type="entry name" value="PROKAR_LIPOPROTEIN"/>
    <property type="match status" value="1"/>
</dbReference>
<dbReference type="Proteomes" id="UP000241788">
    <property type="component" value="Unassembled WGS sequence"/>
</dbReference>
<proteinExistence type="predicted"/>
<protein>
    <submittedName>
        <fullName evidence="2">Uncharacterized conserved protein, DUF885 familyt</fullName>
    </submittedName>
</protein>
<dbReference type="EMBL" id="FTLW01000001">
    <property type="protein sequence ID" value="SIP97713.1"/>
    <property type="molecule type" value="Genomic_DNA"/>
</dbReference>
<keyword evidence="1" id="KW-0732">Signal</keyword>
<dbReference type="PANTHER" id="PTHR33361:SF16">
    <property type="entry name" value="DUF885 DOMAIN-CONTAINING PROTEIN"/>
    <property type="match status" value="1"/>
</dbReference>
<dbReference type="OrthoDB" id="9769898at2"/>